<dbReference type="PROSITE" id="PS50977">
    <property type="entry name" value="HTH_TETR_2"/>
    <property type="match status" value="1"/>
</dbReference>
<accession>W5TKV5</accession>
<dbReference type="GO" id="GO:0000976">
    <property type="term" value="F:transcription cis-regulatory region binding"/>
    <property type="evidence" value="ECO:0007669"/>
    <property type="project" value="TreeGrafter"/>
</dbReference>
<feature type="region of interest" description="Disordered" evidence="5">
    <location>
        <begin position="1"/>
        <end position="20"/>
    </location>
</feature>
<dbReference type="PANTHER" id="PTHR30055">
    <property type="entry name" value="HTH-TYPE TRANSCRIPTIONAL REGULATOR RUTR"/>
    <property type="match status" value="1"/>
</dbReference>
<dbReference type="AlphaFoldDB" id="W5TKV5"/>
<dbReference type="STRING" id="1415166.NONO_c52010"/>
<name>W5TKV5_9NOCA</name>
<dbReference type="SUPFAM" id="SSF46689">
    <property type="entry name" value="Homeodomain-like"/>
    <property type="match status" value="1"/>
</dbReference>
<dbReference type="EMBL" id="CP006850">
    <property type="protein sequence ID" value="AHH19985.1"/>
    <property type="molecule type" value="Genomic_DNA"/>
</dbReference>
<evidence type="ECO:0000259" key="6">
    <source>
        <dbReference type="PROSITE" id="PS50977"/>
    </source>
</evidence>
<keyword evidence="8" id="KW-1185">Reference proteome</keyword>
<dbReference type="Pfam" id="PF21943">
    <property type="entry name" value="TetR_C_46"/>
    <property type="match status" value="1"/>
</dbReference>
<dbReference type="Pfam" id="PF00440">
    <property type="entry name" value="TetR_N"/>
    <property type="match status" value="1"/>
</dbReference>
<evidence type="ECO:0000313" key="8">
    <source>
        <dbReference type="Proteomes" id="UP000019150"/>
    </source>
</evidence>
<dbReference type="OrthoDB" id="4550691at2"/>
<dbReference type="PATRIC" id="fig|1415166.3.peg.5361"/>
<dbReference type="PANTHER" id="PTHR30055:SF160">
    <property type="entry name" value="TRANSCRIPTIONAL REGULATORY PROTEIN (PROBABLY ASNC-FAMILY)-RELATED"/>
    <property type="match status" value="1"/>
</dbReference>
<evidence type="ECO:0000256" key="2">
    <source>
        <dbReference type="ARBA" id="ARBA00023125"/>
    </source>
</evidence>
<dbReference type="Proteomes" id="UP000019150">
    <property type="component" value="Chromosome"/>
</dbReference>
<dbReference type="GO" id="GO:0003700">
    <property type="term" value="F:DNA-binding transcription factor activity"/>
    <property type="evidence" value="ECO:0007669"/>
    <property type="project" value="TreeGrafter"/>
</dbReference>
<evidence type="ECO:0000256" key="4">
    <source>
        <dbReference type="PROSITE-ProRule" id="PRU00335"/>
    </source>
</evidence>
<dbReference type="KEGG" id="nno:NONO_c52010"/>
<sequence length="211" mass="22886">MPEPTTKRGKSAPRMAPEQRRQQVLDSALSVVVRGGYQAATMQAIAREAGVTRPVVYEFYADRDELLTDLFGREAEKALSVSVGLVPAVLSGTDLESLVERSLTEFLQLVTDAPDTWRLMLMSATGAPESLRYIVQSGRAAILAQIRHNISLLPKPFGAADFDDELLATVAMSGSEAAARMVLDHPAEFPAARLSDVVAWLMGQITIAWST</sequence>
<dbReference type="InterPro" id="IPR054129">
    <property type="entry name" value="DesT_TetR_C"/>
</dbReference>
<gene>
    <name evidence="7" type="ORF">NONO_c52010</name>
</gene>
<evidence type="ECO:0000313" key="7">
    <source>
        <dbReference type="EMBL" id="AHH19985.1"/>
    </source>
</evidence>
<evidence type="ECO:0000256" key="3">
    <source>
        <dbReference type="ARBA" id="ARBA00023163"/>
    </source>
</evidence>
<dbReference type="InterPro" id="IPR050109">
    <property type="entry name" value="HTH-type_TetR-like_transc_reg"/>
</dbReference>
<dbReference type="eggNOG" id="COG1309">
    <property type="taxonomic scope" value="Bacteria"/>
</dbReference>
<evidence type="ECO:0000256" key="5">
    <source>
        <dbReference type="SAM" id="MobiDB-lite"/>
    </source>
</evidence>
<organism evidence="7 8">
    <name type="scientific">Nocardia nova SH22a</name>
    <dbReference type="NCBI Taxonomy" id="1415166"/>
    <lineage>
        <taxon>Bacteria</taxon>
        <taxon>Bacillati</taxon>
        <taxon>Actinomycetota</taxon>
        <taxon>Actinomycetes</taxon>
        <taxon>Mycobacteriales</taxon>
        <taxon>Nocardiaceae</taxon>
        <taxon>Nocardia</taxon>
    </lineage>
</organism>
<evidence type="ECO:0000256" key="1">
    <source>
        <dbReference type="ARBA" id="ARBA00023015"/>
    </source>
</evidence>
<dbReference type="RefSeq" id="WP_158436328.1">
    <property type="nucleotide sequence ID" value="NZ_CP006850.1"/>
</dbReference>
<feature type="DNA-binding region" description="H-T-H motif" evidence="4">
    <location>
        <begin position="41"/>
        <end position="60"/>
    </location>
</feature>
<dbReference type="InterPro" id="IPR009057">
    <property type="entry name" value="Homeodomain-like_sf"/>
</dbReference>
<dbReference type="PRINTS" id="PR00455">
    <property type="entry name" value="HTHTETR"/>
</dbReference>
<keyword evidence="3" id="KW-0804">Transcription</keyword>
<protein>
    <submittedName>
        <fullName evidence="7">Transcriptional regulator, TetR family</fullName>
    </submittedName>
</protein>
<reference evidence="7 8" key="1">
    <citation type="journal article" date="2014" name="Appl. Environ. Microbiol.">
        <title>Insights into the Microbial Degradation of Rubber and Gutta-Percha by Analysis of the Complete Genome of Nocardia nova SH22a.</title>
        <authorList>
            <person name="Luo Q."/>
            <person name="Hiessl S."/>
            <person name="Poehlein A."/>
            <person name="Daniel R."/>
            <person name="Steinbuchel A."/>
        </authorList>
    </citation>
    <scope>NUCLEOTIDE SEQUENCE [LARGE SCALE GENOMIC DNA]</scope>
    <source>
        <strain evidence="7">SH22a</strain>
    </source>
</reference>
<dbReference type="InterPro" id="IPR001647">
    <property type="entry name" value="HTH_TetR"/>
</dbReference>
<keyword evidence="2 4" id="KW-0238">DNA-binding</keyword>
<dbReference type="Gene3D" id="1.10.357.10">
    <property type="entry name" value="Tetracycline Repressor, domain 2"/>
    <property type="match status" value="1"/>
</dbReference>
<keyword evidence="1" id="KW-0805">Transcription regulation</keyword>
<dbReference type="HOGENOM" id="CLU_069356_33_0_11"/>
<feature type="domain" description="HTH tetR-type" evidence="6">
    <location>
        <begin position="18"/>
        <end position="78"/>
    </location>
</feature>
<proteinExistence type="predicted"/>